<protein>
    <recommendedName>
        <fullName evidence="2">DUF6535 domain-containing protein</fullName>
    </recommendedName>
</protein>
<evidence type="ECO:0000313" key="4">
    <source>
        <dbReference type="EMBL" id="KAI0293691.1"/>
    </source>
</evidence>
<evidence type="ECO:0000313" key="3">
    <source>
        <dbReference type="EMBL" id="KAI0289037.1"/>
    </source>
</evidence>
<feature type="transmembrane region" description="Helical" evidence="1">
    <location>
        <begin position="24"/>
        <end position="43"/>
    </location>
</feature>
<feature type="non-terminal residue" evidence="3">
    <location>
        <position position="100"/>
    </location>
</feature>
<dbReference type="EMBL" id="WTXG01000090">
    <property type="protein sequence ID" value="KAI0293691.1"/>
    <property type="molecule type" value="Genomic_DNA"/>
</dbReference>
<organism evidence="3 5">
    <name type="scientific">Multifurca ochricompacta</name>
    <dbReference type="NCBI Taxonomy" id="376703"/>
    <lineage>
        <taxon>Eukaryota</taxon>
        <taxon>Fungi</taxon>
        <taxon>Dikarya</taxon>
        <taxon>Basidiomycota</taxon>
        <taxon>Agaricomycotina</taxon>
        <taxon>Agaricomycetes</taxon>
        <taxon>Russulales</taxon>
        <taxon>Russulaceae</taxon>
        <taxon>Multifurca</taxon>
    </lineage>
</organism>
<sequence>MYLNLAKEHDEKAAESWKADADGILVFTGLFSAGVAALLAVSIQDIRPNSQDTSAFYLQSIYQVISNASTTQAHTPPTLANPPTFSPPKYAVWVNALWFL</sequence>
<keyword evidence="1" id="KW-0472">Membrane</keyword>
<keyword evidence="1" id="KW-0812">Transmembrane</keyword>
<evidence type="ECO:0000256" key="1">
    <source>
        <dbReference type="SAM" id="Phobius"/>
    </source>
</evidence>
<proteinExistence type="predicted"/>
<keyword evidence="5" id="KW-1185">Reference proteome</keyword>
<dbReference type="AlphaFoldDB" id="A0AAD4QIK0"/>
<gene>
    <name evidence="4" type="ORF">B0F90DRAFT_1761233</name>
    <name evidence="3" type="ORF">B0F90DRAFT_1798032</name>
</gene>
<feature type="domain" description="DUF6535" evidence="2">
    <location>
        <begin position="2"/>
        <end position="100"/>
    </location>
</feature>
<name>A0AAD4QIK0_9AGAM</name>
<accession>A0AAD4QIK0</accession>
<dbReference type="EMBL" id="WTXG01000376">
    <property type="protein sequence ID" value="KAI0289037.1"/>
    <property type="molecule type" value="Genomic_DNA"/>
</dbReference>
<dbReference type="Proteomes" id="UP001203297">
    <property type="component" value="Unassembled WGS sequence"/>
</dbReference>
<evidence type="ECO:0000313" key="5">
    <source>
        <dbReference type="Proteomes" id="UP001203297"/>
    </source>
</evidence>
<dbReference type="Pfam" id="PF20153">
    <property type="entry name" value="DUF6535"/>
    <property type="match status" value="1"/>
</dbReference>
<reference evidence="3" key="1">
    <citation type="journal article" date="2022" name="New Phytol.">
        <title>Evolutionary transition to the ectomycorrhizal habit in the genomes of a hyperdiverse lineage of mushroom-forming fungi.</title>
        <authorList>
            <person name="Looney B."/>
            <person name="Miyauchi S."/>
            <person name="Morin E."/>
            <person name="Drula E."/>
            <person name="Courty P.E."/>
            <person name="Kohler A."/>
            <person name="Kuo A."/>
            <person name="LaButti K."/>
            <person name="Pangilinan J."/>
            <person name="Lipzen A."/>
            <person name="Riley R."/>
            <person name="Andreopoulos W."/>
            <person name="He G."/>
            <person name="Johnson J."/>
            <person name="Nolan M."/>
            <person name="Tritt A."/>
            <person name="Barry K.W."/>
            <person name="Grigoriev I.V."/>
            <person name="Nagy L.G."/>
            <person name="Hibbett D."/>
            <person name="Henrissat B."/>
            <person name="Matheny P.B."/>
            <person name="Labbe J."/>
            <person name="Martin F.M."/>
        </authorList>
    </citation>
    <scope>NUCLEOTIDE SEQUENCE</scope>
    <source>
        <strain evidence="3">BPL690</strain>
    </source>
</reference>
<comment type="caution">
    <text evidence="3">The sequence shown here is derived from an EMBL/GenBank/DDBJ whole genome shotgun (WGS) entry which is preliminary data.</text>
</comment>
<dbReference type="InterPro" id="IPR045338">
    <property type="entry name" value="DUF6535"/>
</dbReference>
<keyword evidence="1" id="KW-1133">Transmembrane helix</keyword>
<evidence type="ECO:0000259" key="2">
    <source>
        <dbReference type="Pfam" id="PF20153"/>
    </source>
</evidence>